<dbReference type="PANTHER" id="PTHR13598:SF1">
    <property type="entry name" value="AT07567P-RELATED"/>
    <property type="match status" value="1"/>
</dbReference>
<comment type="similarity">
    <text evidence="2">Belongs to the NEMP family.</text>
</comment>
<evidence type="ECO:0000256" key="8">
    <source>
        <dbReference type="SAM" id="MobiDB-lite"/>
    </source>
</evidence>
<organism evidence="10 11">
    <name type="scientific">Mesorhabditis spiculigera</name>
    <dbReference type="NCBI Taxonomy" id="96644"/>
    <lineage>
        <taxon>Eukaryota</taxon>
        <taxon>Metazoa</taxon>
        <taxon>Ecdysozoa</taxon>
        <taxon>Nematoda</taxon>
        <taxon>Chromadorea</taxon>
        <taxon>Rhabditida</taxon>
        <taxon>Rhabditina</taxon>
        <taxon>Rhabditomorpha</taxon>
        <taxon>Rhabditoidea</taxon>
        <taxon>Rhabditidae</taxon>
        <taxon>Mesorhabditinae</taxon>
        <taxon>Mesorhabditis</taxon>
    </lineage>
</organism>
<evidence type="ECO:0000256" key="1">
    <source>
        <dbReference type="ARBA" id="ARBA00004575"/>
    </source>
</evidence>
<evidence type="ECO:0000256" key="9">
    <source>
        <dbReference type="SAM" id="Phobius"/>
    </source>
</evidence>
<feature type="transmembrane region" description="Helical" evidence="9">
    <location>
        <begin position="201"/>
        <end position="222"/>
    </location>
</feature>
<dbReference type="AlphaFoldDB" id="A0AA36D602"/>
<evidence type="ECO:0000256" key="4">
    <source>
        <dbReference type="ARBA" id="ARBA00022729"/>
    </source>
</evidence>
<feature type="compositionally biased region" description="Acidic residues" evidence="8">
    <location>
        <begin position="422"/>
        <end position="431"/>
    </location>
</feature>
<feature type="transmembrane region" description="Helical" evidence="9">
    <location>
        <begin position="229"/>
        <end position="250"/>
    </location>
</feature>
<keyword evidence="11" id="KW-1185">Reference proteome</keyword>
<dbReference type="PANTHER" id="PTHR13598">
    <property type="entry name" value="AT07567P-RELATED"/>
    <property type="match status" value="1"/>
</dbReference>
<feature type="non-terminal residue" evidence="10">
    <location>
        <position position="1"/>
    </location>
</feature>
<keyword evidence="6 9" id="KW-0472">Membrane</keyword>
<evidence type="ECO:0000313" key="11">
    <source>
        <dbReference type="Proteomes" id="UP001177023"/>
    </source>
</evidence>
<dbReference type="GO" id="GO:0005637">
    <property type="term" value="C:nuclear inner membrane"/>
    <property type="evidence" value="ECO:0007669"/>
    <property type="project" value="UniProtKB-SubCell"/>
</dbReference>
<dbReference type="Pfam" id="PF10225">
    <property type="entry name" value="NEMP"/>
    <property type="match status" value="1"/>
</dbReference>
<keyword evidence="5 9" id="KW-1133">Transmembrane helix</keyword>
<evidence type="ECO:0000256" key="5">
    <source>
        <dbReference type="ARBA" id="ARBA00022989"/>
    </source>
</evidence>
<gene>
    <name evidence="10" type="ORF">MSPICULIGERA_LOCUS19892</name>
</gene>
<comment type="caution">
    <text evidence="10">The sequence shown here is derived from an EMBL/GenBank/DDBJ whole genome shotgun (WGS) entry which is preliminary data.</text>
</comment>
<keyword evidence="4" id="KW-0732">Signal</keyword>
<dbReference type="Proteomes" id="UP001177023">
    <property type="component" value="Unassembled WGS sequence"/>
</dbReference>
<feature type="transmembrane region" description="Helical" evidence="9">
    <location>
        <begin position="262"/>
        <end position="281"/>
    </location>
</feature>
<proteinExistence type="inferred from homology"/>
<sequence length="511" mass="58236">MHTIVASIIIRDDWIVRKSKEPGILADVITDWCHPLAVNLLIRLASMRLLIFLLLPAITSALKVERDLTVLPQKSDPTAQLTIWRWRALPYTLAHTFSDVALNIETANEESLRIYMAPNKSAVLNAHGKDYSLFGLLPTNQFFQSRRLSLFNETYVGVSAKDRYDISVTVTPVSLPRVGVYTFSILLFCFAATLVHHTAFYYAGGATGGAMAAVLVIAIIVYRFAPKKTIGIPIILGGWTVTALICQTAYSNLTWLMAGYRDYIICYFAIWIAAALAYTYYCGPPTEERTYNLMQWLLQGLSFVGIYWGSQLIEVTAVTIALLLFGWNFPLSWILLTPLRILRIWKYSSPTPRFLTAEEYDQQTRETTAVELDKLRNLLSSPNSNWQDIGTRVSDPKRLLNFAKNGADVSRQERRRHSFEAEEHDDYDDFQPDYMPDIPRRTPNLTSSLPGSRRVSNVMPSSRRRSILHELDDAETSLLQELETVRKRRRAETSRLYESYMEADDAFLDED</sequence>
<evidence type="ECO:0000256" key="6">
    <source>
        <dbReference type="ARBA" id="ARBA00023136"/>
    </source>
</evidence>
<protein>
    <submittedName>
        <fullName evidence="10">Uncharacterized protein</fullName>
    </submittedName>
</protein>
<evidence type="ECO:0000256" key="7">
    <source>
        <dbReference type="ARBA" id="ARBA00023242"/>
    </source>
</evidence>
<accession>A0AA36D602</accession>
<evidence type="ECO:0000256" key="3">
    <source>
        <dbReference type="ARBA" id="ARBA00022692"/>
    </source>
</evidence>
<feature type="region of interest" description="Disordered" evidence="8">
    <location>
        <begin position="411"/>
        <end position="462"/>
    </location>
</feature>
<comment type="subcellular location">
    <subcellularLocation>
        <location evidence="1">Nucleus inner membrane</location>
        <topology evidence="1">Multi-pass membrane protein</topology>
        <orientation evidence="1">Nucleoplasmic side</orientation>
    </subcellularLocation>
</comment>
<keyword evidence="7" id="KW-0539">Nucleus</keyword>
<feature type="transmembrane region" description="Helical" evidence="9">
    <location>
        <begin position="315"/>
        <end position="336"/>
    </location>
</feature>
<reference evidence="10" key="1">
    <citation type="submission" date="2023-06" db="EMBL/GenBank/DDBJ databases">
        <authorList>
            <person name="Delattre M."/>
        </authorList>
    </citation>
    <scope>NUCLEOTIDE SEQUENCE</scope>
    <source>
        <strain evidence="10">AF72</strain>
    </source>
</reference>
<name>A0AA36D602_9BILA</name>
<feature type="compositionally biased region" description="Polar residues" evidence="8">
    <location>
        <begin position="443"/>
        <end position="460"/>
    </location>
</feature>
<evidence type="ECO:0000313" key="10">
    <source>
        <dbReference type="EMBL" id="CAJ0581737.1"/>
    </source>
</evidence>
<evidence type="ECO:0000256" key="2">
    <source>
        <dbReference type="ARBA" id="ARBA00005748"/>
    </source>
</evidence>
<feature type="transmembrane region" description="Helical" evidence="9">
    <location>
        <begin position="178"/>
        <end position="195"/>
    </location>
</feature>
<keyword evidence="3 9" id="KW-0812">Transmembrane</keyword>
<dbReference type="EMBL" id="CATQJA010002663">
    <property type="protein sequence ID" value="CAJ0581737.1"/>
    <property type="molecule type" value="Genomic_DNA"/>
</dbReference>
<dbReference type="InterPro" id="IPR019358">
    <property type="entry name" value="NEMP_fam"/>
</dbReference>